<dbReference type="GO" id="GO:0008237">
    <property type="term" value="F:metallopeptidase activity"/>
    <property type="evidence" value="ECO:0007669"/>
    <property type="project" value="InterPro"/>
</dbReference>
<dbReference type="Proteomes" id="UP000033096">
    <property type="component" value="Chromosome"/>
</dbReference>
<dbReference type="PROSITE" id="PS50093">
    <property type="entry name" value="PKD"/>
    <property type="match status" value="3"/>
</dbReference>
<evidence type="ECO:0000313" key="3">
    <source>
        <dbReference type="Proteomes" id="UP000033096"/>
    </source>
</evidence>
<dbReference type="Gene3D" id="2.60.40.10">
    <property type="entry name" value="Immunoglobulins"/>
    <property type="match status" value="3"/>
</dbReference>
<dbReference type="Gene3D" id="3.40.390.10">
    <property type="entry name" value="Collagenase (Catalytic Domain)"/>
    <property type="match status" value="1"/>
</dbReference>
<organism evidence="2 3">
    <name type="scientific">Methanosarcina vacuolata Z-761</name>
    <dbReference type="NCBI Taxonomy" id="1434123"/>
    <lineage>
        <taxon>Archaea</taxon>
        <taxon>Methanobacteriati</taxon>
        <taxon>Methanobacteriota</taxon>
        <taxon>Stenosarchaea group</taxon>
        <taxon>Methanomicrobia</taxon>
        <taxon>Methanosarcinales</taxon>
        <taxon>Methanosarcinaceae</taxon>
        <taxon>Methanosarcina</taxon>
    </lineage>
</organism>
<dbReference type="HOGENOM" id="CLU_312764_0_0_2"/>
<dbReference type="SUPFAM" id="SSF49299">
    <property type="entry name" value="PKD domain"/>
    <property type="match status" value="3"/>
</dbReference>
<name>A0A0E3Q395_9EURY</name>
<dbReference type="SMART" id="SM00089">
    <property type="entry name" value="PKD"/>
    <property type="match status" value="3"/>
</dbReference>
<dbReference type="FunFam" id="2.60.40.10:FF:000270">
    <property type="entry name" value="Cell surface protein"/>
    <property type="match status" value="3"/>
</dbReference>
<dbReference type="AlphaFoldDB" id="A0A0E3Q395"/>
<evidence type="ECO:0000313" key="2">
    <source>
        <dbReference type="EMBL" id="AKB43802.1"/>
    </source>
</evidence>
<keyword evidence="3" id="KW-1185">Reference proteome</keyword>
<dbReference type="KEGG" id="mvc:MSVAZ_1533"/>
<gene>
    <name evidence="2" type="ORF">MSVAZ_1533</name>
</gene>
<dbReference type="RefSeq" id="WP_052727920.1">
    <property type="nucleotide sequence ID" value="NZ_CP009520.1"/>
</dbReference>
<protein>
    <submittedName>
        <fullName evidence="2">Chitin binding protein</fullName>
    </submittedName>
</protein>
<feature type="domain" description="PKD" evidence="1">
    <location>
        <begin position="682"/>
        <end position="765"/>
    </location>
</feature>
<dbReference type="GeneID" id="69101637"/>
<dbReference type="InterPro" id="IPR024079">
    <property type="entry name" value="MetalloPept_cat_dom_sf"/>
</dbReference>
<dbReference type="InterPro" id="IPR022409">
    <property type="entry name" value="PKD/Chitinase_dom"/>
</dbReference>
<dbReference type="InterPro" id="IPR035986">
    <property type="entry name" value="PKD_dom_sf"/>
</dbReference>
<proteinExistence type="predicted"/>
<evidence type="ECO:0000259" key="1">
    <source>
        <dbReference type="PROSITE" id="PS50093"/>
    </source>
</evidence>
<feature type="domain" description="PKD" evidence="1">
    <location>
        <begin position="764"/>
        <end position="847"/>
    </location>
</feature>
<dbReference type="EMBL" id="CP009520">
    <property type="protein sequence ID" value="AKB43802.1"/>
    <property type="molecule type" value="Genomic_DNA"/>
</dbReference>
<dbReference type="PANTHER" id="PTHR36842">
    <property type="entry name" value="PROTEIN TOLB HOMOLOG"/>
    <property type="match status" value="1"/>
</dbReference>
<dbReference type="Pfam" id="PF18911">
    <property type="entry name" value="PKD_4"/>
    <property type="match status" value="3"/>
</dbReference>
<dbReference type="InterPro" id="IPR013783">
    <property type="entry name" value="Ig-like_fold"/>
</dbReference>
<accession>A0A0E3Q395</accession>
<dbReference type="CDD" id="cd00146">
    <property type="entry name" value="PKD"/>
    <property type="match status" value="3"/>
</dbReference>
<feature type="domain" description="PKD" evidence="1">
    <location>
        <begin position="846"/>
        <end position="929"/>
    </location>
</feature>
<dbReference type="PANTHER" id="PTHR36842:SF1">
    <property type="entry name" value="PROTEIN TOLB"/>
    <property type="match status" value="1"/>
</dbReference>
<sequence length="937" mass="102564">MKHILRMFAFIAVVLLIAGVPVAQATVEEGWPVSKPNTPKNADDLFIDFEKGIDGIQIENTIPSLKFTTTSGLNWRYGDIRTGNYNVDPYGSKAYETRGNFFAWLGETGDTGRIDFPGGGATYCSVLVSTYSGVVLDAYNSTGVLIATSGRCGSNLDTGTLTRLTVDAPTGQYISYVLIHDTGNYWLMDDLCTDAKGVIPVPGRSIGKHSDKFDIVFVPDDDYGSSADIDKWLPTFLDDINHQIDERLGGAAPVSGNLSKFNFYYTKLQGTASSKTLPADLTQMSPFADAYVIFHTEEFGDSTRMGPPSIYGAEGPVGRSFIHESGHGIFGLADEYDDDNCITFYFQPNPMPNIWATEAEGRADATKEGWNPDDIQNFTDCQGDWWKLGTKEYIMCDGSFFANGWGAPASRRIQWFLGQYPSDNTKAKASTQSEKSISLNLQISSDVFSLLDDSFVTDSAPSYLPGKYDFTTKVYSTSGELLREYGFNDPRRILAESDYEGPTLLDNVNFQLTLPYFNNGGRVDLIESATGSVKLSVDISKYASTDTTPPSSITNIQSTNGTTWLNWTWTNPSDPDFSHTEIYLNGPFQTNTSAGYFNTTDPQPEKSYTLIRTNPSNPDFSHTEIYLNGPFQTNTSAEYFNATGLQPEKSYTLSTRTVDDSGNVNQTWVNSTGTTKKELVLPVANFSAKPTEGKAPLTVAFTDTSTGDPTKWKWDFGDGTTSIQQNPKHKYSKAGNYTVALTVSNAAGSNTVTKDGYIQVIEKPVANFSASPTSGKAPLNVKFADTSTGTPTYWYWNFGDGSKSYLQNPTHKYSKIGVYTVSLIVKNAAGSSEVTKTNYIKVVTKPVAAFSASPTSGKAPLTVAFTDKSTGLPEKWKWSFGDGTISREQNPEHQYLQEGKYKVTLTVSNAAGSNTVTKTNYITVTTNTRPGIYSENE</sequence>
<dbReference type="InterPro" id="IPR000601">
    <property type="entry name" value="PKD_dom"/>
</dbReference>
<dbReference type="STRING" id="1434123.MSVAZ_1533"/>
<dbReference type="PATRIC" id="fig|1434123.4.peg.1836"/>
<reference evidence="2 3" key="1">
    <citation type="submission" date="2014-07" db="EMBL/GenBank/DDBJ databases">
        <title>Methanogenic archaea and the global carbon cycle.</title>
        <authorList>
            <person name="Henriksen J.R."/>
            <person name="Luke J."/>
            <person name="Reinhart S."/>
            <person name="Benedict M.N."/>
            <person name="Youngblut N.D."/>
            <person name="Metcalf M.E."/>
            <person name="Whitaker R.J."/>
            <person name="Metcalf W.W."/>
        </authorList>
    </citation>
    <scope>NUCLEOTIDE SEQUENCE [LARGE SCALE GENOMIC DNA]</scope>
    <source>
        <strain evidence="2 3">Z-761</strain>
    </source>
</reference>